<dbReference type="GO" id="GO:0015408">
    <property type="term" value="F:ABC-type ferric iron transporter activity"/>
    <property type="evidence" value="ECO:0007669"/>
    <property type="project" value="InterPro"/>
</dbReference>
<dbReference type="PANTHER" id="PTHR42781">
    <property type="entry name" value="SPERMIDINE/PUTRESCINE IMPORT ATP-BINDING PROTEIN POTA"/>
    <property type="match status" value="1"/>
</dbReference>
<dbReference type="GO" id="GO:0016020">
    <property type="term" value="C:membrane"/>
    <property type="evidence" value="ECO:0007669"/>
    <property type="project" value="InterPro"/>
</dbReference>
<dbReference type="InterPro" id="IPR015853">
    <property type="entry name" value="ABC_transpr_FbpC"/>
</dbReference>
<reference evidence="11" key="1">
    <citation type="submission" date="2019-02" db="EMBL/GenBank/DDBJ databases">
        <title>New Zealand Erwinia strains with phe-tRNA free attachment sites.</title>
        <authorList>
            <person name="Nunes-Leite L."/>
            <person name="Pitman A.R."/>
        </authorList>
    </citation>
    <scope>NUCLEOTIDE SEQUENCE</scope>
    <source>
        <strain evidence="11">Ec-140</strain>
        <strain evidence="10">Ec-143</strain>
    </source>
</reference>
<evidence type="ECO:0000313" key="11">
    <source>
        <dbReference type="EMBL" id="MCL6367247.1"/>
    </source>
</evidence>
<evidence type="ECO:0000256" key="3">
    <source>
        <dbReference type="ARBA" id="ARBA00022496"/>
    </source>
</evidence>
<keyword evidence="1" id="KW-0813">Transport</keyword>
<sequence>MSEATLVLNNVHVAYGHKHNVHHVLNGFSMEVAAGELACLLGASGCGKTTALRAIAGFEHLTQGTIHVGGRCVAGPDAHLPPEQRNVGMVFQDYALFPHLTAEQNIAFGLRKQPKDLQQSRVRAMLELVDLVSLAQRYPHEMSGGQQQRIALARALAPQPAVLLLDEPLSSLDPDSRKRLGQEVRDILRDAGQTALLVTHSEQEAELMASHIGYLKEGKLDNISVNRDT</sequence>
<dbReference type="EMBL" id="SGPX01000001">
    <property type="protein sequence ID" value="MCL6349849.1"/>
    <property type="molecule type" value="Genomic_DNA"/>
</dbReference>
<dbReference type="RefSeq" id="WP_249680968.1">
    <property type="nucleotide sequence ID" value="NZ_SGPX01000001.1"/>
</dbReference>
<evidence type="ECO:0000313" key="10">
    <source>
        <dbReference type="EMBL" id="MCL6349849.1"/>
    </source>
</evidence>
<evidence type="ECO:0000256" key="5">
    <source>
        <dbReference type="ARBA" id="ARBA00022840"/>
    </source>
</evidence>
<dbReference type="InterPro" id="IPR027417">
    <property type="entry name" value="P-loop_NTPase"/>
</dbReference>
<proteinExistence type="predicted"/>
<dbReference type="PROSITE" id="PS00211">
    <property type="entry name" value="ABC_TRANSPORTER_1"/>
    <property type="match status" value="1"/>
</dbReference>
<dbReference type="Proteomes" id="UP001055618">
    <property type="component" value="Unassembled WGS sequence"/>
</dbReference>
<dbReference type="Gene3D" id="3.40.50.300">
    <property type="entry name" value="P-loop containing nucleotide triphosphate hydrolases"/>
    <property type="match status" value="1"/>
</dbReference>
<evidence type="ECO:0000256" key="7">
    <source>
        <dbReference type="ARBA" id="ARBA00023065"/>
    </source>
</evidence>
<dbReference type="PANTHER" id="PTHR42781:SF4">
    <property type="entry name" value="SPERMIDINE_PUTRESCINE IMPORT ATP-BINDING PROTEIN POTA"/>
    <property type="match status" value="1"/>
</dbReference>
<dbReference type="Pfam" id="PF00005">
    <property type="entry name" value="ABC_tran"/>
    <property type="match status" value="1"/>
</dbReference>
<keyword evidence="8" id="KW-0472">Membrane</keyword>
<comment type="caution">
    <text evidence="11">The sequence shown here is derived from an EMBL/GenBank/DDBJ whole genome shotgun (WGS) entry which is preliminary data.</text>
</comment>
<dbReference type="GO" id="GO:0016887">
    <property type="term" value="F:ATP hydrolysis activity"/>
    <property type="evidence" value="ECO:0007669"/>
    <property type="project" value="InterPro"/>
</dbReference>
<evidence type="ECO:0000313" key="12">
    <source>
        <dbReference type="Proteomes" id="UP001055618"/>
    </source>
</evidence>
<accession>A0AAW5GAN1</accession>
<keyword evidence="7" id="KW-0406">Ion transport</keyword>
<dbReference type="InterPro" id="IPR003439">
    <property type="entry name" value="ABC_transporter-like_ATP-bd"/>
</dbReference>
<dbReference type="InterPro" id="IPR050093">
    <property type="entry name" value="ABC_SmlMolc_Importer"/>
</dbReference>
<evidence type="ECO:0000256" key="2">
    <source>
        <dbReference type="ARBA" id="ARBA00022475"/>
    </source>
</evidence>
<evidence type="ECO:0000313" key="13">
    <source>
        <dbReference type="Proteomes" id="UP001057360"/>
    </source>
</evidence>
<dbReference type="AlphaFoldDB" id="A0AAW5GAN1"/>
<organism evidence="11 13">
    <name type="scientific">Pectobacterium polaris</name>
    <dbReference type="NCBI Taxonomy" id="2042057"/>
    <lineage>
        <taxon>Bacteria</taxon>
        <taxon>Pseudomonadati</taxon>
        <taxon>Pseudomonadota</taxon>
        <taxon>Gammaproteobacteria</taxon>
        <taxon>Enterobacterales</taxon>
        <taxon>Pectobacteriaceae</taxon>
        <taxon>Pectobacterium</taxon>
    </lineage>
</organism>
<keyword evidence="12" id="KW-1185">Reference proteome</keyword>
<dbReference type="Proteomes" id="UP001057360">
    <property type="component" value="Unassembled WGS sequence"/>
</dbReference>
<protein>
    <submittedName>
        <fullName evidence="11">ABC transporter ATP-binding protein</fullName>
    </submittedName>
</protein>
<dbReference type="GO" id="GO:0005524">
    <property type="term" value="F:ATP binding"/>
    <property type="evidence" value="ECO:0007669"/>
    <property type="project" value="UniProtKB-KW"/>
</dbReference>
<evidence type="ECO:0000256" key="8">
    <source>
        <dbReference type="ARBA" id="ARBA00023136"/>
    </source>
</evidence>
<name>A0AAW5GAN1_9GAMM</name>
<keyword evidence="6" id="KW-0408">Iron</keyword>
<dbReference type="SMART" id="SM00382">
    <property type="entry name" value="AAA"/>
    <property type="match status" value="1"/>
</dbReference>
<evidence type="ECO:0000259" key="9">
    <source>
        <dbReference type="PROSITE" id="PS50893"/>
    </source>
</evidence>
<gene>
    <name evidence="10" type="ORF">EXT50_01460</name>
    <name evidence="11" type="ORF">EXT53_01460</name>
</gene>
<dbReference type="EMBL" id="SGPY01000001">
    <property type="protein sequence ID" value="MCL6367247.1"/>
    <property type="molecule type" value="Genomic_DNA"/>
</dbReference>
<dbReference type="SUPFAM" id="SSF52540">
    <property type="entry name" value="P-loop containing nucleoside triphosphate hydrolases"/>
    <property type="match status" value="1"/>
</dbReference>
<feature type="domain" description="ABC transporter" evidence="9">
    <location>
        <begin position="6"/>
        <end position="229"/>
    </location>
</feature>
<evidence type="ECO:0000256" key="1">
    <source>
        <dbReference type="ARBA" id="ARBA00022448"/>
    </source>
</evidence>
<dbReference type="InterPro" id="IPR017871">
    <property type="entry name" value="ABC_transporter-like_CS"/>
</dbReference>
<keyword evidence="2" id="KW-1003">Cell membrane</keyword>
<keyword evidence="4" id="KW-0547">Nucleotide-binding</keyword>
<evidence type="ECO:0000256" key="4">
    <source>
        <dbReference type="ARBA" id="ARBA00022741"/>
    </source>
</evidence>
<dbReference type="CDD" id="cd03259">
    <property type="entry name" value="ABC_Carb_Solutes_like"/>
    <property type="match status" value="1"/>
</dbReference>
<keyword evidence="3" id="KW-0410">Iron transport</keyword>
<keyword evidence="5 11" id="KW-0067">ATP-binding</keyword>
<evidence type="ECO:0000256" key="6">
    <source>
        <dbReference type="ARBA" id="ARBA00023004"/>
    </source>
</evidence>
<dbReference type="PROSITE" id="PS50893">
    <property type="entry name" value="ABC_TRANSPORTER_2"/>
    <property type="match status" value="1"/>
</dbReference>
<dbReference type="InterPro" id="IPR003593">
    <property type="entry name" value="AAA+_ATPase"/>
</dbReference>